<feature type="domain" description="Zn(2)-C6 fungal-type" evidence="8">
    <location>
        <begin position="152"/>
        <end position="180"/>
    </location>
</feature>
<organism evidence="9 10">
    <name type="scientific">Recurvomyces mirabilis</name>
    <dbReference type="NCBI Taxonomy" id="574656"/>
    <lineage>
        <taxon>Eukaryota</taxon>
        <taxon>Fungi</taxon>
        <taxon>Dikarya</taxon>
        <taxon>Ascomycota</taxon>
        <taxon>Pezizomycotina</taxon>
        <taxon>Dothideomycetes</taxon>
        <taxon>Dothideomycetidae</taxon>
        <taxon>Mycosphaerellales</taxon>
        <taxon>Teratosphaeriaceae</taxon>
        <taxon>Recurvomyces</taxon>
    </lineage>
</organism>
<dbReference type="GO" id="GO:0008270">
    <property type="term" value="F:zinc ion binding"/>
    <property type="evidence" value="ECO:0007669"/>
    <property type="project" value="InterPro"/>
</dbReference>
<dbReference type="InterPro" id="IPR052360">
    <property type="entry name" value="Transcr_Regulatory_Proteins"/>
</dbReference>
<evidence type="ECO:0000313" key="9">
    <source>
        <dbReference type="EMBL" id="KAK3672650.1"/>
    </source>
</evidence>
<dbReference type="EMBL" id="JAUTXT010000031">
    <property type="protein sequence ID" value="KAK3672650.1"/>
    <property type="molecule type" value="Genomic_DNA"/>
</dbReference>
<gene>
    <name evidence="9" type="ORF">LTR78_007462</name>
</gene>
<name>A0AAE0WJB0_9PEZI</name>
<sequence>MAMERDAAVVERPQDERQASSSSESMQQQQQQQYLYSHSGASQRSQQAEVYRGSAEAAPLPSLHSSSAEGPTAMQHYLATTMNGAQLQQPPYNPAVHQYALYHQNGAVQPPPMPSNGQAMMRYPIPPQISMDSRQMTGARGKKDIKRRTKTGCLTCRKRRIKCDETQPSCRNCAKSKRECLGYDPIFKQQSGPANIQPAPTNADSPPETKPATTSTAPSFRAPIYSDTVNTLDGASDYQGPPSYTSLDPSLGHEHSFTMARSSYHSSLQAERKVRYIAIDDLFSLNDTPPQYQRREAPPPLSPPQQQELADFYMYHYAPGLDRLLETTFYTSEGLAHLQSNPELHDFVYQCAEQFKPSADHPAMPNQIRSLEARLVWHLVTMARTSGSSPELAQRVDTLENLLTGHFLDPSRIPQPPTSALPEDVFKEKAFWRNLARFVAVRDDRPDSNTHRQISDSLGAMRAILGMTENRDVLYSIAIARHIGGRSPDFHPQQHIVATSNDADDEINKLKVAHQFVEIEDQKGTTQVIQRVCSMALRAWALQKQ</sequence>
<reference evidence="9" key="1">
    <citation type="submission" date="2023-07" db="EMBL/GenBank/DDBJ databases">
        <title>Black Yeasts Isolated from many extreme environments.</title>
        <authorList>
            <person name="Coleine C."/>
            <person name="Stajich J.E."/>
            <person name="Selbmann L."/>
        </authorList>
    </citation>
    <scope>NUCLEOTIDE SEQUENCE</scope>
    <source>
        <strain evidence="9">CCFEE 5485</strain>
    </source>
</reference>
<dbReference type="PANTHER" id="PTHR36206:SF13">
    <property type="entry name" value="TRANSCRIPTIONAL REGULATORY PROTEIN MOC3"/>
    <property type="match status" value="1"/>
</dbReference>
<dbReference type="InterPro" id="IPR036864">
    <property type="entry name" value="Zn2-C6_fun-type_DNA-bd_sf"/>
</dbReference>
<evidence type="ECO:0000256" key="7">
    <source>
        <dbReference type="SAM" id="MobiDB-lite"/>
    </source>
</evidence>
<dbReference type="GO" id="GO:0003677">
    <property type="term" value="F:DNA binding"/>
    <property type="evidence" value="ECO:0007669"/>
    <property type="project" value="UniProtKB-KW"/>
</dbReference>
<evidence type="ECO:0000256" key="1">
    <source>
        <dbReference type="ARBA" id="ARBA00022723"/>
    </source>
</evidence>
<keyword evidence="2" id="KW-0862">Zinc</keyword>
<dbReference type="PANTHER" id="PTHR36206">
    <property type="entry name" value="ASPERCRYPTIN BIOSYNTHESIS CLUSTER-SPECIFIC TRANSCRIPTION REGULATOR ATNN-RELATED"/>
    <property type="match status" value="1"/>
</dbReference>
<feature type="compositionally biased region" description="Polar residues" evidence="7">
    <location>
        <begin position="191"/>
        <end position="204"/>
    </location>
</feature>
<dbReference type="AlphaFoldDB" id="A0AAE0WJB0"/>
<evidence type="ECO:0000256" key="2">
    <source>
        <dbReference type="ARBA" id="ARBA00022833"/>
    </source>
</evidence>
<keyword evidence="1" id="KW-0479">Metal-binding</keyword>
<evidence type="ECO:0000256" key="6">
    <source>
        <dbReference type="ARBA" id="ARBA00023242"/>
    </source>
</evidence>
<protein>
    <recommendedName>
        <fullName evidence="8">Zn(2)-C6 fungal-type domain-containing protein</fullName>
    </recommendedName>
</protein>
<dbReference type="SUPFAM" id="SSF57701">
    <property type="entry name" value="Zn2/Cys6 DNA-binding domain"/>
    <property type="match status" value="1"/>
</dbReference>
<dbReference type="PROSITE" id="PS00463">
    <property type="entry name" value="ZN2_CY6_FUNGAL_1"/>
    <property type="match status" value="1"/>
</dbReference>
<feature type="compositionally biased region" description="Polar residues" evidence="7">
    <location>
        <begin position="34"/>
        <end position="48"/>
    </location>
</feature>
<feature type="region of interest" description="Disordered" evidence="7">
    <location>
        <begin position="191"/>
        <end position="224"/>
    </location>
</feature>
<feature type="compositionally biased region" description="Low complexity" evidence="7">
    <location>
        <begin position="19"/>
        <end position="33"/>
    </location>
</feature>
<keyword evidence="3" id="KW-0805">Transcription regulation</keyword>
<evidence type="ECO:0000313" key="10">
    <source>
        <dbReference type="Proteomes" id="UP001274830"/>
    </source>
</evidence>
<feature type="compositionally biased region" description="Basic and acidic residues" evidence="7">
    <location>
        <begin position="1"/>
        <end position="18"/>
    </location>
</feature>
<keyword evidence="10" id="KW-1185">Reference proteome</keyword>
<feature type="region of interest" description="Disordered" evidence="7">
    <location>
        <begin position="1"/>
        <end position="69"/>
    </location>
</feature>
<evidence type="ECO:0000256" key="3">
    <source>
        <dbReference type="ARBA" id="ARBA00023015"/>
    </source>
</evidence>
<dbReference type="Gene3D" id="4.10.240.10">
    <property type="entry name" value="Zn(2)-C6 fungal-type DNA-binding domain"/>
    <property type="match status" value="1"/>
</dbReference>
<dbReference type="InterPro" id="IPR001138">
    <property type="entry name" value="Zn2Cys6_DnaBD"/>
</dbReference>
<feature type="compositionally biased region" description="Low complexity" evidence="7">
    <location>
        <begin position="54"/>
        <end position="69"/>
    </location>
</feature>
<dbReference type="PROSITE" id="PS50048">
    <property type="entry name" value="ZN2_CY6_FUNGAL_2"/>
    <property type="match status" value="1"/>
</dbReference>
<keyword evidence="5" id="KW-0804">Transcription</keyword>
<evidence type="ECO:0000256" key="4">
    <source>
        <dbReference type="ARBA" id="ARBA00023125"/>
    </source>
</evidence>
<dbReference type="SMART" id="SM00066">
    <property type="entry name" value="GAL4"/>
    <property type="match status" value="1"/>
</dbReference>
<comment type="caution">
    <text evidence="9">The sequence shown here is derived from an EMBL/GenBank/DDBJ whole genome shotgun (WGS) entry which is preliminary data.</text>
</comment>
<keyword evidence="4" id="KW-0238">DNA-binding</keyword>
<dbReference type="Pfam" id="PF00172">
    <property type="entry name" value="Zn_clus"/>
    <property type="match status" value="1"/>
</dbReference>
<evidence type="ECO:0000259" key="8">
    <source>
        <dbReference type="PROSITE" id="PS50048"/>
    </source>
</evidence>
<dbReference type="Proteomes" id="UP001274830">
    <property type="component" value="Unassembled WGS sequence"/>
</dbReference>
<dbReference type="GO" id="GO:0000981">
    <property type="term" value="F:DNA-binding transcription factor activity, RNA polymerase II-specific"/>
    <property type="evidence" value="ECO:0007669"/>
    <property type="project" value="InterPro"/>
</dbReference>
<proteinExistence type="predicted"/>
<evidence type="ECO:0000256" key="5">
    <source>
        <dbReference type="ARBA" id="ARBA00023163"/>
    </source>
</evidence>
<dbReference type="CDD" id="cd00067">
    <property type="entry name" value="GAL4"/>
    <property type="match status" value="1"/>
</dbReference>
<keyword evidence="6" id="KW-0539">Nucleus</keyword>
<accession>A0AAE0WJB0</accession>